<evidence type="ECO:0000256" key="1">
    <source>
        <dbReference type="ARBA" id="ARBA00009580"/>
    </source>
</evidence>
<name>A0A6L6HRL6_9RHOB</name>
<gene>
    <name evidence="3" type="ORF">GIY56_15765</name>
</gene>
<dbReference type="EMBL" id="WMBT01000014">
    <property type="protein sequence ID" value="MTE01747.1"/>
    <property type="molecule type" value="Genomic_DNA"/>
</dbReference>
<evidence type="ECO:0000313" key="4">
    <source>
        <dbReference type="Proteomes" id="UP000481417"/>
    </source>
</evidence>
<proteinExistence type="inferred from homology"/>
<dbReference type="PROSITE" id="PS00383">
    <property type="entry name" value="TYR_PHOSPHATASE_1"/>
    <property type="match status" value="1"/>
</dbReference>
<feature type="domain" description="Tyrosine specific protein phosphatases" evidence="2">
    <location>
        <begin position="109"/>
        <end position="159"/>
    </location>
</feature>
<dbReference type="Gene3D" id="3.90.190.10">
    <property type="entry name" value="Protein tyrosine phosphatase superfamily"/>
    <property type="match status" value="1"/>
</dbReference>
<dbReference type="SUPFAM" id="SSF52799">
    <property type="entry name" value="(Phosphotyrosine protein) phosphatases II"/>
    <property type="match status" value="1"/>
</dbReference>
<evidence type="ECO:0000259" key="2">
    <source>
        <dbReference type="PROSITE" id="PS50056"/>
    </source>
</evidence>
<dbReference type="Proteomes" id="UP000481417">
    <property type="component" value="Unassembled WGS sequence"/>
</dbReference>
<reference evidence="3 4" key="1">
    <citation type="submission" date="2019-11" db="EMBL/GenBank/DDBJ databases">
        <authorList>
            <person name="Lang L."/>
        </authorList>
    </citation>
    <scope>NUCLEOTIDE SEQUENCE [LARGE SCALE GENOMIC DNA]</scope>
    <source>
        <strain evidence="3 4">YIM 132242</strain>
    </source>
</reference>
<dbReference type="InterPro" id="IPR026893">
    <property type="entry name" value="Tyr/Ser_Pase_IphP-type"/>
</dbReference>
<protein>
    <recommendedName>
        <fullName evidence="2">Tyrosine specific protein phosphatases domain-containing protein</fullName>
    </recommendedName>
</protein>
<dbReference type="InterPro" id="IPR029021">
    <property type="entry name" value="Prot-tyrosine_phosphatase-like"/>
</dbReference>
<keyword evidence="4" id="KW-1185">Reference proteome</keyword>
<dbReference type="RefSeq" id="WP_154765823.1">
    <property type="nucleotide sequence ID" value="NZ_WMBT01000014.1"/>
</dbReference>
<comment type="caution">
    <text evidence="3">The sequence shown here is derived from an EMBL/GenBank/DDBJ whole genome shotgun (WGS) entry which is preliminary data.</text>
</comment>
<dbReference type="PANTHER" id="PTHR31126:SF1">
    <property type="entry name" value="TYROSINE SPECIFIC PROTEIN PHOSPHATASES DOMAIN-CONTAINING PROTEIN"/>
    <property type="match status" value="1"/>
</dbReference>
<sequence>MLLNFREVSGLQGHEGRMIRPGMIFRGGAVTDPAAAARLGDHRVTTVYDLRNRREEASHPSALRGLGMRLPLRHHRIDLAASVNLVRAGTADAESNRAAMLGIYGEFHRVFRPTFKAVLADLATGEGPVYIHCAVGKDRTGAMTALLLLALGVGREEINRDYLLSNRACQEIAASIRLRHPNRLSPDDPALRPILQVETAYLDAFLEGVGPAEPYLRRKIGLDGAALAALRRRFLE</sequence>
<dbReference type="PROSITE" id="PS50056">
    <property type="entry name" value="TYR_PHOSPHATASE_2"/>
    <property type="match status" value="1"/>
</dbReference>
<evidence type="ECO:0000313" key="3">
    <source>
        <dbReference type="EMBL" id="MTE01747.1"/>
    </source>
</evidence>
<comment type="similarity">
    <text evidence="1">Belongs to the protein-tyrosine phosphatase family.</text>
</comment>
<dbReference type="PANTHER" id="PTHR31126">
    <property type="entry name" value="TYROSINE-PROTEIN PHOSPHATASE"/>
    <property type="match status" value="1"/>
</dbReference>
<dbReference type="InterPro" id="IPR016130">
    <property type="entry name" value="Tyr_Pase_AS"/>
</dbReference>
<dbReference type="GO" id="GO:0004721">
    <property type="term" value="F:phosphoprotein phosphatase activity"/>
    <property type="evidence" value="ECO:0007669"/>
    <property type="project" value="InterPro"/>
</dbReference>
<dbReference type="InterPro" id="IPR000387">
    <property type="entry name" value="Tyr_Pase_dom"/>
</dbReference>
<organism evidence="3 4">
    <name type="scientific">Paracoccus lichenicola</name>
    <dbReference type="NCBI Taxonomy" id="2665644"/>
    <lineage>
        <taxon>Bacteria</taxon>
        <taxon>Pseudomonadati</taxon>
        <taxon>Pseudomonadota</taxon>
        <taxon>Alphaproteobacteria</taxon>
        <taxon>Rhodobacterales</taxon>
        <taxon>Paracoccaceae</taxon>
        <taxon>Paracoccus</taxon>
    </lineage>
</organism>
<dbReference type="Pfam" id="PF13350">
    <property type="entry name" value="Y_phosphatase3"/>
    <property type="match status" value="1"/>
</dbReference>
<dbReference type="AlphaFoldDB" id="A0A6L6HRL6"/>
<accession>A0A6L6HRL6</accession>